<reference evidence="4" key="1">
    <citation type="submission" date="2021-03" db="EMBL/GenBank/DDBJ databases">
        <title>A new species, PO-11, isolated from a karst cave deposit.</title>
        <authorList>
            <person name="Zhaoxiaoyong W."/>
        </authorList>
    </citation>
    <scope>NUCLEOTIDE SEQUENCE</scope>
    <source>
        <strain evidence="4">PO-11</strain>
    </source>
</reference>
<feature type="region of interest" description="Disordered" evidence="1">
    <location>
        <begin position="1"/>
        <end position="42"/>
    </location>
</feature>
<name>A0A939HJR7_9MICC</name>
<evidence type="ECO:0000313" key="4">
    <source>
        <dbReference type="EMBL" id="MBO1269815.1"/>
    </source>
</evidence>
<feature type="domain" description="AB hydrolase-1" evidence="2">
    <location>
        <begin position="85"/>
        <end position="283"/>
    </location>
</feature>
<evidence type="ECO:0000259" key="2">
    <source>
        <dbReference type="Pfam" id="PF00561"/>
    </source>
</evidence>
<dbReference type="PANTHER" id="PTHR43798:SF27">
    <property type="entry name" value="HYDROLASE ALPHA_BETA HYDROLASE FOLD FAMILY"/>
    <property type="match status" value="1"/>
</dbReference>
<keyword evidence="4" id="KW-0378">Hydrolase</keyword>
<feature type="domain" description="Peptidase S33 tripeptidyl aminopeptidase-like C-terminal" evidence="3">
    <location>
        <begin position="403"/>
        <end position="484"/>
    </location>
</feature>
<sequence>MVALLLTGGGCGTSKEEKKPSSRASYAPAACPTPNVPGSPEANLGPEFTCGYLTVPENRTKPDGRTIRLTVARLKATSSQPQPDPIVWLAGGPGASALSTAPAYATMNLNTDREIIFVDQRGTLHTDPSLACPEVDTFIREAPGLRLIDPVAAQKSDEATKACRTRLAKAGIDLSAYNSTENAADIADLRTALGIKEWNVFGVSYGTDLALQVARNHPQGIRGVVLDSVLPPQVNIAEQAFWPNAAAGYQALFDACAAQPACNSAYPNLRTEFMTTVQQLDQKPLTVNVPAAENQPATTVVIDGYRLADLTQSLSGGSGKGLFDVPAMVRALAAGDGLPAAKTLLSILPPVGVVGYGLQFGVFCREHVAFTDQQKTQAAAKAALPDFPDRVLSMLTDKPYLFNTCKIWDVGKADASVNSPVRSDIPTLLMSGSLDGLTPPAWATMVANGLSRSKALVFPGIGHGVVYGSECARTSMLAFLNQPAGGYDTSCVANVTVPPFTTK</sequence>
<evidence type="ECO:0000313" key="5">
    <source>
        <dbReference type="Proteomes" id="UP000664164"/>
    </source>
</evidence>
<dbReference type="GO" id="GO:0016020">
    <property type="term" value="C:membrane"/>
    <property type="evidence" value="ECO:0007669"/>
    <property type="project" value="TreeGrafter"/>
</dbReference>
<comment type="caution">
    <text evidence="4">The sequence shown here is derived from an EMBL/GenBank/DDBJ whole genome shotgun (WGS) entry which is preliminary data.</text>
</comment>
<dbReference type="Proteomes" id="UP000664164">
    <property type="component" value="Unassembled WGS sequence"/>
</dbReference>
<dbReference type="PANTHER" id="PTHR43798">
    <property type="entry name" value="MONOACYLGLYCEROL LIPASE"/>
    <property type="match status" value="1"/>
</dbReference>
<keyword evidence="5" id="KW-1185">Reference proteome</keyword>
<dbReference type="InterPro" id="IPR050266">
    <property type="entry name" value="AB_hydrolase_sf"/>
</dbReference>
<dbReference type="InterPro" id="IPR000073">
    <property type="entry name" value="AB_hydrolase_1"/>
</dbReference>
<dbReference type="GO" id="GO:0016787">
    <property type="term" value="F:hydrolase activity"/>
    <property type="evidence" value="ECO:0007669"/>
    <property type="project" value="UniProtKB-KW"/>
</dbReference>
<organism evidence="4 5">
    <name type="scientific">Arthrobacter cavernae</name>
    <dbReference type="NCBI Taxonomy" id="2817681"/>
    <lineage>
        <taxon>Bacteria</taxon>
        <taxon>Bacillati</taxon>
        <taxon>Actinomycetota</taxon>
        <taxon>Actinomycetes</taxon>
        <taxon>Micrococcales</taxon>
        <taxon>Micrococcaceae</taxon>
        <taxon>Arthrobacter</taxon>
    </lineage>
</organism>
<dbReference type="SUPFAM" id="SSF53474">
    <property type="entry name" value="alpha/beta-Hydrolases"/>
    <property type="match status" value="1"/>
</dbReference>
<gene>
    <name evidence="4" type="ORF">J1902_17915</name>
</gene>
<evidence type="ECO:0000256" key="1">
    <source>
        <dbReference type="SAM" id="MobiDB-lite"/>
    </source>
</evidence>
<dbReference type="EMBL" id="JAFNLL010000060">
    <property type="protein sequence ID" value="MBO1269815.1"/>
    <property type="molecule type" value="Genomic_DNA"/>
</dbReference>
<evidence type="ECO:0000259" key="3">
    <source>
        <dbReference type="Pfam" id="PF08386"/>
    </source>
</evidence>
<dbReference type="Gene3D" id="3.40.50.1820">
    <property type="entry name" value="alpha/beta hydrolase"/>
    <property type="match status" value="1"/>
</dbReference>
<dbReference type="AlphaFoldDB" id="A0A939HJR7"/>
<accession>A0A939HJR7</accession>
<proteinExistence type="predicted"/>
<protein>
    <submittedName>
        <fullName evidence="4">Alpha/beta fold hydrolase</fullName>
    </submittedName>
</protein>
<dbReference type="Pfam" id="PF08386">
    <property type="entry name" value="Abhydrolase_4"/>
    <property type="match status" value="1"/>
</dbReference>
<dbReference type="Pfam" id="PF00561">
    <property type="entry name" value="Abhydrolase_1"/>
    <property type="match status" value="1"/>
</dbReference>
<dbReference type="InterPro" id="IPR013595">
    <property type="entry name" value="Pept_S33_TAP-like_C"/>
</dbReference>
<dbReference type="RefSeq" id="WP_207617739.1">
    <property type="nucleotide sequence ID" value="NZ_JAFNLL010000060.1"/>
</dbReference>
<dbReference type="InterPro" id="IPR029058">
    <property type="entry name" value="AB_hydrolase_fold"/>
</dbReference>